<dbReference type="EMBL" id="UINC01003859">
    <property type="protein sequence ID" value="SVA09844.1"/>
    <property type="molecule type" value="Genomic_DNA"/>
</dbReference>
<dbReference type="AlphaFoldDB" id="A0A381T2C3"/>
<dbReference type="Gene3D" id="3.40.50.300">
    <property type="entry name" value="P-loop containing nucleotide triphosphate hydrolases"/>
    <property type="match status" value="1"/>
</dbReference>
<evidence type="ECO:0000256" key="1">
    <source>
        <dbReference type="ARBA" id="ARBA00022448"/>
    </source>
</evidence>
<dbReference type="PROSITE" id="PS00211">
    <property type="entry name" value="ABC_TRANSPORTER_1"/>
    <property type="match status" value="1"/>
</dbReference>
<dbReference type="InterPro" id="IPR003439">
    <property type="entry name" value="ABC_transporter-like_ATP-bd"/>
</dbReference>
<organism evidence="5">
    <name type="scientific">marine metagenome</name>
    <dbReference type="NCBI Taxonomy" id="408172"/>
    <lineage>
        <taxon>unclassified sequences</taxon>
        <taxon>metagenomes</taxon>
        <taxon>ecological metagenomes</taxon>
    </lineage>
</organism>
<dbReference type="PANTHER" id="PTHR42788">
    <property type="entry name" value="TAURINE IMPORT ATP-BINDING PROTEIN-RELATED"/>
    <property type="match status" value="1"/>
</dbReference>
<dbReference type="InterPro" id="IPR003593">
    <property type="entry name" value="AAA+_ATPase"/>
</dbReference>
<keyword evidence="1" id="KW-0813">Transport</keyword>
<dbReference type="CDD" id="cd03293">
    <property type="entry name" value="ABC_NrtD_SsuB_transporters"/>
    <property type="match status" value="1"/>
</dbReference>
<proteinExistence type="predicted"/>
<dbReference type="GO" id="GO:0005524">
    <property type="term" value="F:ATP binding"/>
    <property type="evidence" value="ECO:0007669"/>
    <property type="project" value="UniProtKB-KW"/>
</dbReference>
<dbReference type="InterPro" id="IPR050166">
    <property type="entry name" value="ABC_transporter_ATP-bind"/>
</dbReference>
<dbReference type="Pfam" id="PF00005">
    <property type="entry name" value="ABC_tran"/>
    <property type="match status" value="1"/>
</dbReference>
<dbReference type="SMART" id="SM00382">
    <property type="entry name" value="AAA"/>
    <property type="match status" value="1"/>
</dbReference>
<dbReference type="PANTHER" id="PTHR42788:SF2">
    <property type="entry name" value="ABC TRANSPORTER ATP-BINDING PROTEIN"/>
    <property type="match status" value="1"/>
</dbReference>
<name>A0A381T2C3_9ZZZZ</name>
<dbReference type="InterPro" id="IPR027417">
    <property type="entry name" value="P-loop_NTPase"/>
</dbReference>
<evidence type="ECO:0000256" key="2">
    <source>
        <dbReference type="ARBA" id="ARBA00022741"/>
    </source>
</evidence>
<gene>
    <name evidence="5" type="ORF">METZ01_LOCUS62698</name>
</gene>
<evidence type="ECO:0000256" key="3">
    <source>
        <dbReference type="ARBA" id="ARBA00022840"/>
    </source>
</evidence>
<keyword evidence="2" id="KW-0547">Nucleotide-binding</keyword>
<evidence type="ECO:0000313" key="5">
    <source>
        <dbReference type="EMBL" id="SVA09844.1"/>
    </source>
</evidence>
<accession>A0A381T2C3</accession>
<dbReference type="GO" id="GO:0016887">
    <property type="term" value="F:ATP hydrolysis activity"/>
    <property type="evidence" value="ECO:0007669"/>
    <property type="project" value="InterPro"/>
</dbReference>
<keyword evidence="3" id="KW-0067">ATP-binding</keyword>
<protein>
    <recommendedName>
        <fullName evidence="4">ABC transporter domain-containing protein</fullName>
    </recommendedName>
</protein>
<dbReference type="SUPFAM" id="SSF52540">
    <property type="entry name" value="P-loop containing nucleoside triphosphate hydrolases"/>
    <property type="match status" value="1"/>
</dbReference>
<dbReference type="PROSITE" id="PS50893">
    <property type="entry name" value="ABC_TRANSPORTER_2"/>
    <property type="match status" value="1"/>
</dbReference>
<feature type="domain" description="ABC transporter" evidence="4">
    <location>
        <begin position="9"/>
        <end position="240"/>
    </location>
</feature>
<evidence type="ECO:0000259" key="4">
    <source>
        <dbReference type="PROSITE" id="PS50893"/>
    </source>
</evidence>
<reference evidence="5" key="1">
    <citation type="submission" date="2018-05" db="EMBL/GenBank/DDBJ databases">
        <authorList>
            <person name="Lanie J.A."/>
            <person name="Ng W.-L."/>
            <person name="Kazmierczak K.M."/>
            <person name="Andrzejewski T.M."/>
            <person name="Davidsen T.M."/>
            <person name="Wayne K.J."/>
            <person name="Tettelin H."/>
            <person name="Glass J.I."/>
            <person name="Rusch D."/>
            <person name="Podicherti R."/>
            <person name="Tsui H.-C.T."/>
            <person name="Winkler M.E."/>
        </authorList>
    </citation>
    <scope>NUCLEOTIDE SEQUENCE</scope>
</reference>
<sequence length="257" mass="28824">MEKIVDNHISIVGLEKTIYQDGNPLKILDGVDLAVQKSEIISVLGPSGCGKSTLLNIIAGLDEPDGGDININGLDSDSRLGSVGYMQQKDLLLPWRSVKDNVILGLEIRGVSKRKSYQMVEPHFQSFGLSGFESNYPHTLSGGMKQRASFLRTVITEPDILLLDEPFSALDALNRSRLQMWLLDLLEKIQRTVLLVTHDVDEAIMLSDRIYVMTSRPGRINSVEKVPYPRPRDREIVNDSSFVELKSKILSFLWDQD</sequence>
<dbReference type="InterPro" id="IPR017871">
    <property type="entry name" value="ABC_transporter-like_CS"/>
</dbReference>